<feature type="region of interest" description="Disordered" evidence="1">
    <location>
        <begin position="40"/>
        <end position="59"/>
    </location>
</feature>
<dbReference type="EMBL" id="JYDQ01000664">
    <property type="protein sequence ID" value="KRY06793.1"/>
    <property type="molecule type" value="Genomic_DNA"/>
</dbReference>
<sequence>MNDASFISYLCLTMLSMPTQLTETLNNEITENEICGKQAETGKQQQDGAVKDKGLCDLI</sequence>
<feature type="compositionally biased region" description="Basic and acidic residues" evidence="1">
    <location>
        <begin position="49"/>
        <end position="59"/>
    </location>
</feature>
<dbReference type="Proteomes" id="UP000054783">
    <property type="component" value="Unassembled WGS sequence"/>
</dbReference>
<keyword evidence="3" id="KW-1185">Reference proteome</keyword>
<gene>
    <name evidence="2" type="ORF">T12_3689</name>
</gene>
<evidence type="ECO:0000256" key="1">
    <source>
        <dbReference type="SAM" id="MobiDB-lite"/>
    </source>
</evidence>
<comment type="caution">
    <text evidence="2">The sequence shown here is derived from an EMBL/GenBank/DDBJ whole genome shotgun (WGS) entry which is preliminary data.</text>
</comment>
<accession>A0A0V0Z2P7</accession>
<evidence type="ECO:0000313" key="2">
    <source>
        <dbReference type="EMBL" id="KRY06793.1"/>
    </source>
</evidence>
<reference evidence="2 3" key="1">
    <citation type="submission" date="2015-01" db="EMBL/GenBank/DDBJ databases">
        <title>Evolution of Trichinella species and genotypes.</title>
        <authorList>
            <person name="Korhonen P.K."/>
            <person name="Edoardo P."/>
            <person name="Giuseppe L.R."/>
            <person name="Gasser R.B."/>
        </authorList>
    </citation>
    <scope>NUCLEOTIDE SEQUENCE [LARGE SCALE GENOMIC DNA]</scope>
    <source>
        <strain evidence="2">ISS2496</strain>
    </source>
</reference>
<evidence type="ECO:0000313" key="3">
    <source>
        <dbReference type="Proteomes" id="UP000054783"/>
    </source>
</evidence>
<proteinExistence type="predicted"/>
<protein>
    <submittedName>
        <fullName evidence="2">Uncharacterized protein</fullName>
    </submittedName>
</protein>
<dbReference type="AlphaFoldDB" id="A0A0V0Z2P7"/>
<organism evidence="2 3">
    <name type="scientific">Trichinella patagoniensis</name>
    <dbReference type="NCBI Taxonomy" id="990121"/>
    <lineage>
        <taxon>Eukaryota</taxon>
        <taxon>Metazoa</taxon>
        <taxon>Ecdysozoa</taxon>
        <taxon>Nematoda</taxon>
        <taxon>Enoplea</taxon>
        <taxon>Dorylaimia</taxon>
        <taxon>Trichinellida</taxon>
        <taxon>Trichinellidae</taxon>
        <taxon>Trichinella</taxon>
    </lineage>
</organism>
<name>A0A0V0Z2P7_9BILA</name>